<feature type="domain" description="ATP-grasp" evidence="5">
    <location>
        <begin position="107"/>
        <end position="304"/>
    </location>
</feature>
<evidence type="ECO:0000256" key="1">
    <source>
        <dbReference type="ARBA" id="ARBA00022598"/>
    </source>
</evidence>
<dbReference type="InterPro" id="IPR013815">
    <property type="entry name" value="ATP_grasp_subdomain_1"/>
</dbReference>
<gene>
    <name evidence="6" type="ORF">LU635_02165</name>
</gene>
<dbReference type="SUPFAM" id="SSF56059">
    <property type="entry name" value="Glutathione synthetase ATP-binding domain-like"/>
    <property type="match status" value="1"/>
</dbReference>
<dbReference type="GO" id="GO:0005524">
    <property type="term" value="F:ATP binding"/>
    <property type="evidence" value="ECO:0007669"/>
    <property type="project" value="UniProtKB-UniRule"/>
</dbReference>
<evidence type="ECO:0000259" key="5">
    <source>
        <dbReference type="PROSITE" id="PS50975"/>
    </source>
</evidence>
<keyword evidence="7" id="KW-1185">Reference proteome</keyword>
<dbReference type="Gene3D" id="3.30.1490.20">
    <property type="entry name" value="ATP-grasp fold, A domain"/>
    <property type="match status" value="1"/>
</dbReference>
<dbReference type="Gene3D" id="3.40.50.20">
    <property type="match status" value="1"/>
</dbReference>
<dbReference type="InterPro" id="IPR052032">
    <property type="entry name" value="ATP-dep_AA_Ligase"/>
</dbReference>
<protein>
    <submittedName>
        <fullName evidence="6">ATP-grasp domain-containing protein</fullName>
    </submittedName>
</protein>
<dbReference type="PROSITE" id="PS50975">
    <property type="entry name" value="ATP_GRASP"/>
    <property type="match status" value="1"/>
</dbReference>
<dbReference type="EMBL" id="JAJSON010000007">
    <property type="protein sequence ID" value="MCG9970427.1"/>
    <property type="molecule type" value="Genomic_DNA"/>
</dbReference>
<dbReference type="PANTHER" id="PTHR43585:SF2">
    <property type="entry name" value="ATP-GRASP ENZYME FSQD"/>
    <property type="match status" value="1"/>
</dbReference>
<evidence type="ECO:0000256" key="2">
    <source>
        <dbReference type="ARBA" id="ARBA00022741"/>
    </source>
</evidence>
<evidence type="ECO:0000256" key="3">
    <source>
        <dbReference type="ARBA" id="ARBA00022840"/>
    </source>
</evidence>
<sequence>MKKLLLLGGLRYLLPVIKEAKELGYYTITCDYLPENIAHQYSDEYHNISITDRIAVLKLAQKLGIDGIMSFAVDPGVLTAAYVAEKLGLPGCPLKSVEILQNKGLFRSFLKEYGFNVPLAKTFHTYSAAVDNISKFNFPLIVKPVDSAGSKGVSKVTSMKELEYAVRSAILNSVSNTFIVEEFIEVKDYASDSDGFSLNGNLEVVTFSNQYFNANSENPYTPSAYSWPSSMETKDQDYLERELQRLISLLNLGTSLFNIEVRVGLNGLPYIMEVSPRGGGNRLSEMVKNASGLNLIRYAIQGAMGEQISMNEKVNYKGNWCELILYSKDEGEFAGMEIHSSLNPYLKEKDLWVDIGDRIYPFSSANYAIGTLIFNFDTTEQIEHLMENRDKLIKINLS</sequence>
<evidence type="ECO:0000256" key="4">
    <source>
        <dbReference type="PROSITE-ProRule" id="PRU00409"/>
    </source>
</evidence>
<dbReference type="AlphaFoldDB" id="A0A9X2A6F2"/>
<dbReference type="Pfam" id="PF13535">
    <property type="entry name" value="ATP-grasp_4"/>
    <property type="match status" value="1"/>
</dbReference>
<dbReference type="InterPro" id="IPR011761">
    <property type="entry name" value="ATP-grasp"/>
</dbReference>
<name>A0A9X2A6F2_9FLAO</name>
<dbReference type="Gene3D" id="3.30.470.20">
    <property type="entry name" value="ATP-grasp fold, B domain"/>
    <property type="match status" value="1"/>
</dbReference>
<proteinExistence type="predicted"/>
<dbReference type="PANTHER" id="PTHR43585">
    <property type="entry name" value="FUMIPYRROLE BIOSYNTHESIS PROTEIN C"/>
    <property type="match status" value="1"/>
</dbReference>
<keyword evidence="2 4" id="KW-0547">Nucleotide-binding</keyword>
<dbReference type="Proteomes" id="UP001139344">
    <property type="component" value="Unassembled WGS sequence"/>
</dbReference>
<dbReference type="RefSeq" id="WP_240095726.1">
    <property type="nucleotide sequence ID" value="NZ_JAJSON010000007.1"/>
</dbReference>
<comment type="caution">
    <text evidence="6">The sequence shown here is derived from an EMBL/GenBank/DDBJ whole genome shotgun (WGS) entry which is preliminary data.</text>
</comment>
<evidence type="ECO:0000313" key="6">
    <source>
        <dbReference type="EMBL" id="MCG9970427.1"/>
    </source>
</evidence>
<accession>A0A9X2A6F2</accession>
<organism evidence="6 7">
    <name type="scientific">Christiangramia crocea</name>
    <dbReference type="NCBI Taxonomy" id="2904124"/>
    <lineage>
        <taxon>Bacteria</taxon>
        <taxon>Pseudomonadati</taxon>
        <taxon>Bacteroidota</taxon>
        <taxon>Flavobacteriia</taxon>
        <taxon>Flavobacteriales</taxon>
        <taxon>Flavobacteriaceae</taxon>
        <taxon>Christiangramia</taxon>
    </lineage>
</organism>
<keyword evidence="3 4" id="KW-0067">ATP-binding</keyword>
<dbReference type="GO" id="GO:0046872">
    <property type="term" value="F:metal ion binding"/>
    <property type="evidence" value="ECO:0007669"/>
    <property type="project" value="InterPro"/>
</dbReference>
<reference evidence="6" key="1">
    <citation type="submission" date="2021-12" db="EMBL/GenBank/DDBJ databases">
        <title>Description of Gramella crocea sp. nov., a new bacterium isolated from activated sludge.</title>
        <authorList>
            <person name="Zhang X."/>
        </authorList>
    </citation>
    <scope>NUCLEOTIDE SEQUENCE</scope>
    <source>
        <strain evidence="6">YB25</strain>
    </source>
</reference>
<dbReference type="GO" id="GO:0016874">
    <property type="term" value="F:ligase activity"/>
    <property type="evidence" value="ECO:0007669"/>
    <property type="project" value="UniProtKB-KW"/>
</dbReference>
<evidence type="ECO:0000313" key="7">
    <source>
        <dbReference type="Proteomes" id="UP001139344"/>
    </source>
</evidence>
<keyword evidence="1" id="KW-0436">Ligase</keyword>